<reference evidence="2 3" key="1">
    <citation type="submission" date="2017-09" db="EMBL/GenBank/DDBJ databases">
        <title>Depth-based differentiation of microbial function through sediment-hosted aquifers and enrichment of novel symbionts in the deep terrestrial subsurface.</title>
        <authorList>
            <person name="Probst A.J."/>
            <person name="Ladd B."/>
            <person name="Jarett J.K."/>
            <person name="Geller-Mcgrath D.E."/>
            <person name="Sieber C.M."/>
            <person name="Emerson J.B."/>
            <person name="Anantharaman K."/>
            <person name="Thomas B.C."/>
            <person name="Malmstrom R."/>
            <person name="Stieglmeier M."/>
            <person name="Klingl A."/>
            <person name="Woyke T."/>
            <person name="Ryan C.M."/>
            <person name="Banfield J.F."/>
        </authorList>
    </citation>
    <scope>NUCLEOTIDE SEQUENCE [LARGE SCALE GENOMIC DNA]</scope>
    <source>
        <strain evidence="2">CG23_combo_of_CG06-09_8_20_14_all_40_13</strain>
    </source>
</reference>
<keyword evidence="1" id="KW-0472">Membrane</keyword>
<protein>
    <recommendedName>
        <fullName evidence="4">Prepilin-type N-terminal cleavage/methylation domain-containing protein</fullName>
    </recommendedName>
</protein>
<evidence type="ECO:0000313" key="3">
    <source>
        <dbReference type="Proteomes" id="UP000231567"/>
    </source>
</evidence>
<name>A0A2G9YRR1_9BACT</name>
<proteinExistence type="predicted"/>
<evidence type="ECO:0000313" key="2">
    <source>
        <dbReference type="EMBL" id="PIP21383.1"/>
    </source>
</evidence>
<dbReference type="AlphaFoldDB" id="A0A2G9YRR1"/>
<dbReference type="InterPro" id="IPR012902">
    <property type="entry name" value="N_methyl_site"/>
</dbReference>
<dbReference type="Gene3D" id="3.30.700.10">
    <property type="entry name" value="Glycoprotein, Type 4 Pilin"/>
    <property type="match status" value="1"/>
</dbReference>
<dbReference type="NCBIfam" id="TIGR02532">
    <property type="entry name" value="IV_pilin_GFxxxE"/>
    <property type="match status" value="1"/>
</dbReference>
<keyword evidence="1" id="KW-0812">Transmembrane</keyword>
<dbReference type="Pfam" id="PF07963">
    <property type="entry name" value="N_methyl"/>
    <property type="match status" value="1"/>
</dbReference>
<dbReference type="SUPFAM" id="SSF54523">
    <property type="entry name" value="Pili subunits"/>
    <property type="match status" value="1"/>
</dbReference>
<keyword evidence="1" id="KW-1133">Transmembrane helix</keyword>
<evidence type="ECO:0000256" key="1">
    <source>
        <dbReference type="SAM" id="Phobius"/>
    </source>
</evidence>
<feature type="transmembrane region" description="Helical" evidence="1">
    <location>
        <begin position="21"/>
        <end position="44"/>
    </location>
</feature>
<accession>A0A2G9YRR1</accession>
<dbReference type="Proteomes" id="UP000231567">
    <property type="component" value="Unassembled WGS sequence"/>
</dbReference>
<gene>
    <name evidence="2" type="ORF">COX39_03430</name>
</gene>
<comment type="caution">
    <text evidence="2">The sequence shown here is derived from an EMBL/GenBank/DDBJ whole genome shotgun (WGS) entry which is preliminary data.</text>
</comment>
<evidence type="ECO:0008006" key="4">
    <source>
        <dbReference type="Google" id="ProtNLM"/>
    </source>
</evidence>
<organism evidence="2 3">
    <name type="scientific">Candidatus Nealsonbacteria bacterium CG23_combo_of_CG06-09_8_20_14_all_40_13</name>
    <dbReference type="NCBI Taxonomy" id="1974724"/>
    <lineage>
        <taxon>Bacteria</taxon>
        <taxon>Candidatus Nealsoniibacteriota</taxon>
    </lineage>
</organism>
<dbReference type="EMBL" id="PCRM01000044">
    <property type="protein sequence ID" value="PIP21383.1"/>
    <property type="molecule type" value="Genomic_DNA"/>
</dbReference>
<dbReference type="PROSITE" id="PS00409">
    <property type="entry name" value="PROKAR_NTER_METHYL"/>
    <property type="match status" value="1"/>
</dbReference>
<dbReference type="InterPro" id="IPR045584">
    <property type="entry name" value="Pilin-like"/>
</dbReference>
<sequence>MKKACPKRSRRVYPECSRRGVTLIEMIVVIAILGVASSIVYTIFTQSQKTYNIEQNQTALQMDIRASVDEITRRVKQASSSASIFANPAPATTGYVDLSGDNALSWQTAVPSGAHYTTLDDGTRQPAVPNTTDYITDMGPPSRNDDFNVDMSTLAADSVNSVKLWAYAKNEAPVPLNVNIYIAGAWQTADTSNTLTGSYAWYSATWTGTWTQADLDALRIRVMKTGGGTITETVAAIYAEVTYTSNIAGYGQTPFNYTAVTGTASDVLIIKIMSEDTSGNIIPNSYDYYIYKRSGTSPSVLQEILIANSASARKSKTKTLMQKVSAFSVTYFNSQGNPITSSFENASMVKVKLDGQDITAGKTTNSSFTSASRLRNF</sequence>